<dbReference type="SUPFAM" id="SSF49599">
    <property type="entry name" value="TRAF domain-like"/>
    <property type="match status" value="1"/>
</dbReference>
<dbReference type="InterPro" id="IPR002083">
    <property type="entry name" value="MATH/TRAF_dom"/>
</dbReference>
<dbReference type="Gene3D" id="2.60.210.10">
    <property type="entry name" value="Apoptosis, Tumor Necrosis Factor Receptor Associated Protein 2, Chain A"/>
    <property type="match status" value="1"/>
</dbReference>
<dbReference type="CDD" id="cd00121">
    <property type="entry name" value="MATH"/>
    <property type="match status" value="1"/>
</dbReference>
<keyword evidence="2" id="KW-1185">Reference proteome</keyword>
<gene>
    <name evidence="1" type="ORF">URODEC1_LOCUS53570</name>
</gene>
<dbReference type="InterPro" id="IPR008974">
    <property type="entry name" value="TRAF-like"/>
</dbReference>
<reference evidence="2" key="1">
    <citation type="submission" date="2024-06" db="EMBL/GenBank/DDBJ databases">
        <authorList>
            <person name="Ryan C."/>
        </authorList>
    </citation>
    <scope>NUCLEOTIDE SEQUENCE [LARGE SCALE GENOMIC DNA]</scope>
</reference>
<reference evidence="1 2" key="2">
    <citation type="submission" date="2024-10" db="EMBL/GenBank/DDBJ databases">
        <authorList>
            <person name="Ryan C."/>
        </authorList>
    </citation>
    <scope>NUCLEOTIDE SEQUENCE [LARGE SCALE GENOMIC DNA]</scope>
</reference>
<evidence type="ECO:0008006" key="3">
    <source>
        <dbReference type="Google" id="ProtNLM"/>
    </source>
</evidence>
<evidence type="ECO:0000313" key="2">
    <source>
        <dbReference type="Proteomes" id="UP001497457"/>
    </source>
</evidence>
<evidence type="ECO:0000313" key="1">
    <source>
        <dbReference type="EMBL" id="CAL4976378.1"/>
    </source>
</evidence>
<name>A0ABC9AFI3_9POAL</name>
<dbReference type="PANTHER" id="PTHR26379">
    <property type="entry name" value="BTB/POZ AND MATH DOMAIN-CONTAINING PROTEIN 1"/>
    <property type="match status" value="1"/>
</dbReference>
<protein>
    <recommendedName>
        <fullName evidence="3">MATH domain-containing protein</fullName>
    </recommendedName>
</protein>
<dbReference type="EMBL" id="OZ075130">
    <property type="protein sequence ID" value="CAL4976378.1"/>
    <property type="molecule type" value="Genomic_DNA"/>
</dbReference>
<accession>A0ABC9AFI3</accession>
<dbReference type="PANTHER" id="PTHR26379:SF187">
    <property type="entry name" value="OS07G0655300 PROTEIN"/>
    <property type="match status" value="1"/>
</dbReference>
<dbReference type="AlphaFoldDB" id="A0ABC9AFI3"/>
<organism evidence="1 2">
    <name type="scientific">Urochloa decumbens</name>
    <dbReference type="NCBI Taxonomy" id="240449"/>
    <lineage>
        <taxon>Eukaryota</taxon>
        <taxon>Viridiplantae</taxon>
        <taxon>Streptophyta</taxon>
        <taxon>Embryophyta</taxon>
        <taxon>Tracheophyta</taxon>
        <taxon>Spermatophyta</taxon>
        <taxon>Magnoliopsida</taxon>
        <taxon>Liliopsida</taxon>
        <taxon>Poales</taxon>
        <taxon>Poaceae</taxon>
        <taxon>PACMAD clade</taxon>
        <taxon>Panicoideae</taxon>
        <taxon>Panicodae</taxon>
        <taxon>Paniceae</taxon>
        <taxon>Melinidinae</taxon>
        <taxon>Urochloa</taxon>
    </lineage>
</organism>
<dbReference type="InterPro" id="IPR045005">
    <property type="entry name" value="BPM1-6"/>
</dbReference>
<dbReference type="Proteomes" id="UP001497457">
    <property type="component" value="Chromosome 20rd"/>
</dbReference>
<sequence>MEKPTMAISSSSLTVTATSVRRFTVDGYSITKEQFTVGGHDWAIRYYPTAVLGSCSCNFYLVMMSRPPASGAVGVTFACTPLDRRGEPSAGEERRVSQVFAHGGGQEVIRWPIRFREEVMQSDEYVKGGCFAVQCTVSVLKKPLY</sequence>
<proteinExistence type="predicted"/>